<keyword evidence="9" id="KW-1185">Reference proteome</keyword>
<dbReference type="FunFam" id="1.10.4080.10:FF:000002">
    <property type="entry name" value="ADP-ribosylarginine hydrolase isoform X1"/>
    <property type="match status" value="1"/>
</dbReference>
<comment type="similarity">
    <text evidence="2">Belongs to the MnmG family.</text>
</comment>
<dbReference type="GO" id="GO:0050660">
    <property type="term" value="F:flavin adenine dinucleotide binding"/>
    <property type="evidence" value="ECO:0007669"/>
    <property type="project" value="InterPro"/>
</dbReference>
<reference evidence="8 9" key="1">
    <citation type="submission" date="2020-02" db="EMBL/GenBank/DDBJ databases">
        <title>A chromosome-scale genome assembly of the black bullhead catfish (Ameiurus melas).</title>
        <authorList>
            <person name="Wen M."/>
            <person name="Zham M."/>
            <person name="Cabau C."/>
            <person name="Klopp C."/>
            <person name="Donnadieu C."/>
            <person name="Roques C."/>
            <person name="Bouchez O."/>
            <person name="Lampietro C."/>
            <person name="Jouanno E."/>
            <person name="Herpin A."/>
            <person name="Louis A."/>
            <person name="Berthelot C."/>
            <person name="Parey E."/>
            <person name="Roest-Crollius H."/>
            <person name="Braasch I."/>
            <person name="Postlethwait J."/>
            <person name="Robinson-Rechavi M."/>
            <person name="Echchiki A."/>
            <person name="Begum T."/>
            <person name="Montfort J."/>
            <person name="Schartl M."/>
            <person name="Bobe J."/>
            <person name="Guiguen Y."/>
        </authorList>
    </citation>
    <scope>NUCLEOTIDE SEQUENCE [LARGE SCALE GENOMIC DNA]</scope>
    <source>
        <strain evidence="8">M_S1</strain>
        <tissue evidence="8">Blood</tissue>
    </source>
</reference>
<dbReference type="FunFam" id="1.10.150.570:FF:000001">
    <property type="entry name" value="tRNA uridine 5-carboxymethylaminomethyl modification enzyme MnmG"/>
    <property type="match status" value="1"/>
</dbReference>
<dbReference type="GO" id="GO:0030488">
    <property type="term" value="P:tRNA methylation"/>
    <property type="evidence" value="ECO:0007669"/>
    <property type="project" value="TreeGrafter"/>
</dbReference>
<comment type="cofactor">
    <cofactor evidence="6">
        <name>Mg(2+)</name>
        <dbReference type="ChEBI" id="CHEBI:18420"/>
    </cofactor>
    <text evidence="6">Binds 2 magnesium ions per subunit.</text>
</comment>
<dbReference type="InterPro" id="IPR002218">
    <property type="entry name" value="MnmG-rel"/>
</dbReference>
<keyword evidence="6" id="KW-0460">Magnesium</keyword>
<dbReference type="PANTHER" id="PTHR11806:SF0">
    <property type="entry name" value="PROTEIN MTO1 HOMOLOG, MITOCHONDRIAL"/>
    <property type="match status" value="1"/>
</dbReference>
<dbReference type="Gene3D" id="1.10.4080.10">
    <property type="entry name" value="ADP-ribosylation/Crystallin J1"/>
    <property type="match status" value="1"/>
</dbReference>
<evidence type="ECO:0000313" key="9">
    <source>
        <dbReference type="Proteomes" id="UP000593565"/>
    </source>
</evidence>
<organism evidence="8 9">
    <name type="scientific">Ameiurus melas</name>
    <name type="common">Black bullhead</name>
    <name type="synonym">Silurus melas</name>
    <dbReference type="NCBI Taxonomy" id="219545"/>
    <lineage>
        <taxon>Eukaryota</taxon>
        <taxon>Metazoa</taxon>
        <taxon>Chordata</taxon>
        <taxon>Craniata</taxon>
        <taxon>Vertebrata</taxon>
        <taxon>Euteleostomi</taxon>
        <taxon>Actinopterygii</taxon>
        <taxon>Neopterygii</taxon>
        <taxon>Teleostei</taxon>
        <taxon>Ostariophysi</taxon>
        <taxon>Siluriformes</taxon>
        <taxon>Ictaluridae</taxon>
        <taxon>Ameiurus</taxon>
    </lineage>
</organism>
<keyword evidence="5" id="KW-0274">FAD</keyword>
<gene>
    <name evidence="8" type="ORF">AMELA_G00108370</name>
</gene>
<dbReference type="InterPro" id="IPR049312">
    <property type="entry name" value="GIDA_C_N"/>
</dbReference>
<comment type="cofactor">
    <cofactor evidence="1">
        <name>FAD</name>
        <dbReference type="ChEBI" id="CHEBI:57692"/>
    </cofactor>
</comment>
<accession>A0A7J6AR81</accession>
<evidence type="ECO:0000256" key="3">
    <source>
        <dbReference type="ARBA" id="ARBA00010702"/>
    </source>
</evidence>
<dbReference type="Gene3D" id="1.10.150.570">
    <property type="entry name" value="GidA associated domain, C-terminal subdomain"/>
    <property type="match status" value="1"/>
</dbReference>
<dbReference type="SUPFAM" id="SSF51905">
    <property type="entry name" value="FAD/NAD(P)-binding domain"/>
    <property type="match status" value="1"/>
</dbReference>
<dbReference type="InterPro" id="IPR047001">
    <property type="entry name" value="MnmG_C_subdom"/>
</dbReference>
<dbReference type="EMBL" id="JAAGNN010000009">
    <property type="protein sequence ID" value="KAF4084627.1"/>
    <property type="molecule type" value="Genomic_DNA"/>
</dbReference>
<dbReference type="GO" id="GO:0070899">
    <property type="term" value="P:mitochondrial tRNA wobble uridine modification"/>
    <property type="evidence" value="ECO:0007669"/>
    <property type="project" value="UniProtKB-ARBA"/>
</dbReference>
<dbReference type="InterPro" id="IPR026904">
    <property type="entry name" value="MnmG_C"/>
</dbReference>
<keyword evidence="4" id="KW-0285">Flavoprotein</keyword>
<dbReference type="Pfam" id="PF21680">
    <property type="entry name" value="GIDA_C_1st"/>
    <property type="match status" value="1"/>
</dbReference>
<dbReference type="SMART" id="SM01228">
    <property type="entry name" value="GIDA_assoc_3"/>
    <property type="match status" value="1"/>
</dbReference>
<dbReference type="GO" id="GO:0005739">
    <property type="term" value="C:mitochondrion"/>
    <property type="evidence" value="ECO:0007669"/>
    <property type="project" value="GOC"/>
</dbReference>
<dbReference type="Pfam" id="PF01134">
    <property type="entry name" value="GIDA"/>
    <property type="match status" value="2"/>
</dbReference>
<evidence type="ECO:0000256" key="2">
    <source>
        <dbReference type="ARBA" id="ARBA00007653"/>
    </source>
</evidence>
<dbReference type="InterPro" id="IPR005502">
    <property type="entry name" value="Ribosyl_crysJ1"/>
</dbReference>
<feature type="binding site" evidence="6">
    <location>
        <position position="63"/>
    </location>
    <ligand>
        <name>Mg(2+)</name>
        <dbReference type="ChEBI" id="CHEBI:18420"/>
        <label>1</label>
    </ligand>
</feature>
<proteinExistence type="inferred from homology"/>
<dbReference type="InterPro" id="IPR036188">
    <property type="entry name" value="FAD/NAD-bd_sf"/>
</dbReference>
<sequence>MARPAALEHYKAGMLLSGVGDALGYRNQLWEYNESGLAIHQELQELGGLKNITVQLPDWPVSDDTVLHLATAEALATGKEGEDLLHEVASRYVEGMKDMEGRKPGPSSILGVSQLKPGAEGGYRIAYNPEGTGCGAAMRSMCIGLRYPHPEQLSSLVTIAVETGRTTHPHPTGFLGAVASALFTAYAIQRRPITTWGLGLLKEACPIAKEFVRSAGYAVPETERDWGYFAEKWEWYLDLRGLSSGTGPVVFPDQYGPAERDEAYKSFSLSGWAGRSGHDAPMIALDSLLGAGSNWEELMSRSGFHGGDSDSTAVIACCCWGLMYGIVGVPKCNYTNLEYRDRLENSAEKLYTLRAISSDSGRTHRESSREEDGQFNYTRLSSFFIRCHFNINFPMLQLRRLRVRQNFLSGRRSERACDVARRKYDVVVVGGGHAGTEAAAAATRVGAETLLVTQKIETIGALSCNPSLGGVGKGQLVKEVDALDGLMGRAGDYAGVHFSILNRSKGPAVWGPRAQLDRGRYREFVQSQLLKMPRLTVIEGSVEDLIVLKEVLGLKLGRMRTGTPPRIIKDTIDFSLAKLHLPDPQPTPFSFVNRHTHCKPEDQLPCHLTYTTPGVEKVVRESLDVNSHIQQDTKGPRYCPSIESRVLRFPGRQHQVWLEPEGLTSDLVYPQGMSMTMPPELQLRLLREIPALQRAEIRTPGYGVQYDFVCPMQLFPWLQVKCVQGLFLAGQINGTTGYEEAAAQGLWAGVNAGRTALSLPPLSLSRTESYIGVMIDDLVSRGVTEPYRMFTSRAEFRTSLRPDNADLRLTLRGFEEVGCVSSQRYSEALRVSRCLSEALIALQSFALSSQHWREKLRHARISDAKSTLISGEEILQHKEVSFEMLASVFPETFARYLEFSQRIKIEAVYRPHCENQKREMERIQEEESLALPPDIDYLSLPVSLSNEVREILDRVRPDTLGAATRLPGVTPAAIVHLLNYVSKTERKTASKRTQADFT</sequence>
<dbReference type="InterPro" id="IPR036705">
    <property type="entry name" value="Ribosyl_crysJ1_sf"/>
</dbReference>
<evidence type="ECO:0000256" key="5">
    <source>
        <dbReference type="ARBA" id="ARBA00022827"/>
    </source>
</evidence>
<evidence type="ECO:0000256" key="6">
    <source>
        <dbReference type="PIRSR" id="PIRSR605502-1"/>
    </source>
</evidence>
<dbReference type="PANTHER" id="PTHR11806">
    <property type="entry name" value="GLUCOSE INHIBITED DIVISION PROTEIN A"/>
    <property type="match status" value="1"/>
</dbReference>
<dbReference type="FunFam" id="3.50.50.60:FF:000002">
    <property type="entry name" value="tRNA uridine 5-carboxymethylaminomethyl modification enzyme MnmG"/>
    <property type="match status" value="1"/>
</dbReference>
<feature type="binding site" evidence="6">
    <location>
        <position position="64"/>
    </location>
    <ligand>
        <name>Mg(2+)</name>
        <dbReference type="ChEBI" id="CHEBI:18420"/>
        <label>1</label>
    </ligand>
</feature>
<dbReference type="Pfam" id="PF03747">
    <property type="entry name" value="ADP_ribosyl_GH"/>
    <property type="match status" value="1"/>
</dbReference>
<feature type="domain" description="tRNA uridine 5-carboxymethylaminomethyl modification enzyme C-terminal subdomain" evidence="7">
    <location>
        <begin position="907"/>
        <end position="979"/>
    </location>
</feature>
<protein>
    <recommendedName>
        <fullName evidence="7">tRNA uridine 5-carboxymethylaminomethyl modification enzyme C-terminal subdomain domain-containing protein</fullName>
    </recommendedName>
</protein>
<dbReference type="InterPro" id="IPR040131">
    <property type="entry name" value="MnmG_N"/>
</dbReference>
<feature type="binding site" evidence="6">
    <location>
        <position position="308"/>
    </location>
    <ligand>
        <name>Mg(2+)</name>
        <dbReference type="ChEBI" id="CHEBI:18420"/>
        <label>1</label>
    </ligand>
</feature>
<evidence type="ECO:0000256" key="4">
    <source>
        <dbReference type="ARBA" id="ARBA00022630"/>
    </source>
</evidence>
<dbReference type="Pfam" id="PF13932">
    <property type="entry name" value="SAM_GIDA_C"/>
    <property type="match status" value="1"/>
</dbReference>
<dbReference type="Proteomes" id="UP000593565">
    <property type="component" value="Unassembled WGS sequence"/>
</dbReference>
<dbReference type="Gene3D" id="3.50.50.60">
    <property type="entry name" value="FAD/NAD(P)-binding domain"/>
    <property type="match status" value="2"/>
</dbReference>
<comment type="caution">
    <text evidence="8">The sequence shown here is derived from an EMBL/GenBank/DDBJ whole genome shotgun (WGS) entry which is preliminary data.</text>
</comment>
<dbReference type="GO" id="GO:0005829">
    <property type="term" value="C:cytosol"/>
    <property type="evidence" value="ECO:0007669"/>
    <property type="project" value="TreeGrafter"/>
</dbReference>
<dbReference type="GO" id="GO:0046872">
    <property type="term" value="F:metal ion binding"/>
    <property type="evidence" value="ECO:0007669"/>
    <property type="project" value="UniProtKB-KW"/>
</dbReference>
<feature type="binding site" evidence="6">
    <location>
        <position position="310"/>
    </location>
    <ligand>
        <name>Mg(2+)</name>
        <dbReference type="ChEBI" id="CHEBI:18420"/>
        <label>1</label>
    </ligand>
</feature>
<feature type="binding site" evidence="6">
    <location>
        <position position="62"/>
    </location>
    <ligand>
        <name>Mg(2+)</name>
        <dbReference type="ChEBI" id="CHEBI:18420"/>
        <label>1</label>
    </ligand>
</feature>
<keyword evidence="6" id="KW-0479">Metal-binding</keyword>
<evidence type="ECO:0000256" key="1">
    <source>
        <dbReference type="ARBA" id="ARBA00001974"/>
    </source>
</evidence>
<feature type="binding site" evidence="6">
    <location>
        <position position="311"/>
    </location>
    <ligand>
        <name>Mg(2+)</name>
        <dbReference type="ChEBI" id="CHEBI:18420"/>
        <label>1</label>
    </ligand>
</feature>
<dbReference type="AlphaFoldDB" id="A0A7J6AR81"/>
<comment type="similarity">
    <text evidence="3">Belongs to the ADP-ribosylglycohydrolase family.</text>
</comment>
<evidence type="ECO:0000313" key="8">
    <source>
        <dbReference type="EMBL" id="KAF4084627.1"/>
    </source>
</evidence>
<evidence type="ECO:0000259" key="7">
    <source>
        <dbReference type="SMART" id="SM01228"/>
    </source>
</evidence>
<dbReference type="SUPFAM" id="SSF101478">
    <property type="entry name" value="ADP-ribosylglycohydrolase"/>
    <property type="match status" value="1"/>
</dbReference>
<name>A0A7J6AR81_AMEME</name>
<dbReference type="InterPro" id="IPR044920">
    <property type="entry name" value="MnmG_C_subdom_sf"/>
</dbReference>